<sequence>MAKFNTFSLFFLSLVIMASMAPPSLSRTLVSSYSSSMDPHHSNAAHVQYLSGYTTHSRARLFKDDAHEVPSGPNPISNNSWWGVCYDAE</sequence>
<dbReference type="AlphaFoldDB" id="A0A9R1UDC8"/>
<proteinExistence type="predicted"/>
<dbReference type="EMBL" id="NBSK02000009">
    <property type="protein sequence ID" value="KAJ0185025.1"/>
    <property type="molecule type" value="Genomic_DNA"/>
</dbReference>
<protein>
    <submittedName>
        <fullName evidence="2">Uncharacterized protein</fullName>
    </submittedName>
</protein>
<keyword evidence="1" id="KW-0732">Signal</keyword>
<gene>
    <name evidence="2" type="ORF">LSAT_V11C900460260</name>
</gene>
<name>A0A9R1UDC8_LACSA</name>
<evidence type="ECO:0000313" key="2">
    <source>
        <dbReference type="EMBL" id="KAJ0185025.1"/>
    </source>
</evidence>
<keyword evidence="3" id="KW-1185">Reference proteome</keyword>
<organism evidence="2 3">
    <name type="scientific">Lactuca sativa</name>
    <name type="common">Garden lettuce</name>
    <dbReference type="NCBI Taxonomy" id="4236"/>
    <lineage>
        <taxon>Eukaryota</taxon>
        <taxon>Viridiplantae</taxon>
        <taxon>Streptophyta</taxon>
        <taxon>Embryophyta</taxon>
        <taxon>Tracheophyta</taxon>
        <taxon>Spermatophyta</taxon>
        <taxon>Magnoliopsida</taxon>
        <taxon>eudicotyledons</taxon>
        <taxon>Gunneridae</taxon>
        <taxon>Pentapetalae</taxon>
        <taxon>asterids</taxon>
        <taxon>campanulids</taxon>
        <taxon>Asterales</taxon>
        <taxon>Asteraceae</taxon>
        <taxon>Cichorioideae</taxon>
        <taxon>Cichorieae</taxon>
        <taxon>Lactucinae</taxon>
        <taxon>Lactuca</taxon>
    </lineage>
</organism>
<feature type="chain" id="PRO_5040191525" evidence="1">
    <location>
        <begin position="27"/>
        <end position="89"/>
    </location>
</feature>
<accession>A0A9R1UDC8</accession>
<comment type="caution">
    <text evidence="2">The sequence shown here is derived from an EMBL/GenBank/DDBJ whole genome shotgun (WGS) entry which is preliminary data.</text>
</comment>
<feature type="signal peptide" evidence="1">
    <location>
        <begin position="1"/>
        <end position="26"/>
    </location>
</feature>
<reference evidence="2 3" key="1">
    <citation type="journal article" date="2017" name="Nat. Commun.">
        <title>Genome assembly with in vitro proximity ligation data and whole-genome triplication in lettuce.</title>
        <authorList>
            <person name="Reyes-Chin-Wo S."/>
            <person name="Wang Z."/>
            <person name="Yang X."/>
            <person name="Kozik A."/>
            <person name="Arikit S."/>
            <person name="Song C."/>
            <person name="Xia L."/>
            <person name="Froenicke L."/>
            <person name="Lavelle D.O."/>
            <person name="Truco M.J."/>
            <person name="Xia R."/>
            <person name="Zhu S."/>
            <person name="Xu C."/>
            <person name="Xu H."/>
            <person name="Xu X."/>
            <person name="Cox K."/>
            <person name="Korf I."/>
            <person name="Meyers B.C."/>
            <person name="Michelmore R.W."/>
        </authorList>
    </citation>
    <scope>NUCLEOTIDE SEQUENCE [LARGE SCALE GENOMIC DNA]</scope>
    <source>
        <strain evidence="3">cv. Salinas</strain>
        <tissue evidence="2">Seedlings</tissue>
    </source>
</reference>
<evidence type="ECO:0000313" key="3">
    <source>
        <dbReference type="Proteomes" id="UP000235145"/>
    </source>
</evidence>
<evidence type="ECO:0000256" key="1">
    <source>
        <dbReference type="SAM" id="SignalP"/>
    </source>
</evidence>
<dbReference type="Proteomes" id="UP000235145">
    <property type="component" value="Unassembled WGS sequence"/>
</dbReference>